<comment type="subcellular location">
    <subcellularLocation>
        <location evidence="1">Golgi apparatus membrane</location>
        <topology evidence="1">Single-pass type II membrane protein</topology>
    </subcellularLocation>
</comment>
<dbReference type="InterPro" id="IPR027417">
    <property type="entry name" value="P-loop_NTPase"/>
</dbReference>
<evidence type="ECO:0000256" key="2">
    <source>
        <dbReference type="ARBA" id="ARBA00022679"/>
    </source>
</evidence>
<dbReference type="EMBL" id="CP104311">
    <property type="protein sequence ID" value="WWF02145.1"/>
    <property type="molecule type" value="Genomic_DNA"/>
</dbReference>
<dbReference type="Proteomes" id="UP001359308">
    <property type="component" value="Chromosome"/>
</dbReference>
<keyword evidence="6" id="KW-0472">Membrane</keyword>
<evidence type="ECO:0000313" key="9">
    <source>
        <dbReference type="Proteomes" id="UP001359308"/>
    </source>
</evidence>
<evidence type="ECO:0000256" key="7">
    <source>
        <dbReference type="ARBA" id="ARBA00023180"/>
    </source>
</evidence>
<reference evidence="8 9" key="1">
    <citation type="submission" date="2022-09" db="EMBL/GenBank/DDBJ databases">
        <authorList>
            <person name="Giprobiosintez L."/>
        </authorList>
    </citation>
    <scope>NUCLEOTIDE SEQUENCE [LARGE SCALE GENOMIC DNA]</scope>
    <source>
        <strain evidence="9">VKPM-B-12549 (GBS-15)</strain>
    </source>
</reference>
<keyword evidence="7" id="KW-0325">Glycoprotein</keyword>
<evidence type="ECO:0000256" key="6">
    <source>
        <dbReference type="ARBA" id="ARBA00023136"/>
    </source>
</evidence>
<keyword evidence="5" id="KW-0333">Golgi apparatus</keyword>
<evidence type="ECO:0000313" key="8">
    <source>
        <dbReference type="EMBL" id="WWF02145.1"/>
    </source>
</evidence>
<dbReference type="SUPFAM" id="SSF52540">
    <property type="entry name" value="P-loop containing nucleoside triphosphate hydrolases"/>
    <property type="match status" value="1"/>
</dbReference>
<sequence>MAFHNRLTSIERARVTITKLTCPITRNALRAIPLTDFIFGVYVSRRYRYVYIDNPKTGCTSLKSAMAELELRGSESNLDPLNPEVIHYDASPLKSFAPIFPNPTLSSLAAQGYRFVTFVRNPYQRLLSCYLNKFDSNATMDNPQARRMPHGTAPGDFLEFIEAVVGQTDQEMDPHWRSQTINIHFGRITYTHIGRFENYALDYKATFEKLGIPHTDIPQLRHLNKTKAGRSRLREFYDEKSQEAVYARYRDDFSNFGYSYELPD</sequence>
<keyword evidence="9" id="KW-1185">Reference proteome</keyword>
<accession>A0ABZ2F5U6</accession>
<dbReference type="Pfam" id="PF03567">
    <property type="entry name" value="Sulfotransfer_2"/>
    <property type="match status" value="1"/>
</dbReference>
<dbReference type="InterPro" id="IPR018011">
    <property type="entry name" value="Carb_sulfotrans_8-10"/>
</dbReference>
<dbReference type="PANTHER" id="PTHR12137">
    <property type="entry name" value="CARBOHYDRATE SULFOTRANSFERASE"/>
    <property type="match status" value="1"/>
</dbReference>
<dbReference type="Gene3D" id="3.40.50.300">
    <property type="entry name" value="P-loop containing nucleotide triphosphate hydrolases"/>
    <property type="match status" value="1"/>
</dbReference>
<dbReference type="PANTHER" id="PTHR12137:SF54">
    <property type="entry name" value="CARBOHYDRATE SULFOTRANSFERASE"/>
    <property type="match status" value="1"/>
</dbReference>
<keyword evidence="4" id="KW-1133">Transmembrane helix</keyword>
<keyword evidence="2" id="KW-0808">Transferase</keyword>
<gene>
    <name evidence="8" type="ORF">N4J17_00525</name>
</gene>
<evidence type="ECO:0000256" key="4">
    <source>
        <dbReference type="ARBA" id="ARBA00022989"/>
    </source>
</evidence>
<name>A0ABZ2F5U6_METCP</name>
<evidence type="ECO:0000256" key="1">
    <source>
        <dbReference type="ARBA" id="ARBA00004323"/>
    </source>
</evidence>
<evidence type="ECO:0000256" key="5">
    <source>
        <dbReference type="ARBA" id="ARBA00023034"/>
    </source>
</evidence>
<dbReference type="InterPro" id="IPR005331">
    <property type="entry name" value="Sulfotransferase"/>
</dbReference>
<protein>
    <submittedName>
        <fullName evidence="8">Sulfotransferase family protein</fullName>
    </submittedName>
</protein>
<evidence type="ECO:0000256" key="3">
    <source>
        <dbReference type="ARBA" id="ARBA00022692"/>
    </source>
</evidence>
<proteinExistence type="predicted"/>
<dbReference type="RefSeq" id="WP_198322442.1">
    <property type="nucleotide sequence ID" value="NZ_CP104311.1"/>
</dbReference>
<organism evidence="8 9">
    <name type="scientific">Methylococcus capsulatus</name>
    <dbReference type="NCBI Taxonomy" id="414"/>
    <lineage>
        <taxon>Bacteria</taxon>
        <taxon>Pseudomonadati</taxon>
        <taxon>Pseudomonadota</taxon>
        <taxon>Gammaproteobacteria</taxon>
        <taxon>Methylococcales</taxon>
        <taxon>Methylococcaceae</taxon>
        <taxon>Methylococcus</taxon>
    </lineage>
</organism>
<keyword evidence="3" id="KW-0812">Transmembrane</keyword>